<comment type="caution">
    <text evidence="2">The sequence shown here is derived from an EMBL/GenBank/DDBJ whole genome shotgun (WGS) entry which is preliminary data.</text>
</comment>
<dbReference type="Proteomes" id="UP000186705">
    <property type="component" value="Unassembled WGS sequence"/>
</dbReference>
<keyword evidence="1" id="KW-0472">Membrane</keyword>
<keyword evidence="3" id="KW-1185">Reference proteome</keyword>
<keyword evidence="1" id="KW-1133">Transmembrane helix</keyword>
<evidence type="ECO:0000313" key="2">
    <source>
        <dbReference type="EMBL" id="OLU46718.1"/>
    </source>
</evidence>
<dbReference type="STRING" id="1862672.BO225_05055"/>
<feature type="transmembrane region" description="Helical" evidence="1">
    <location>
        <begin position="130"/>
        <end position="155"/>
    </location>
</feature>
<keyword evidence="1" id="KW-0812">Transmembrane</keyword>
<gene>
    <name evidence="2" type="ORF">BO225_05055</name>
</gene>
<dbReference type="RefSeq" id="WP_076341198.1">
    <property type="nucleotide sequence ID" value="NZ_CAMSPY010000001.1"/>
</dbReference>
<dbReference type="EMBL" id="MPKA01000060">
    <property type="protein sequence ID" value="OLU46718.1"/>
    <property type="molecule type" value="Genomic_DNA"/>
</dbReference>
<reference evidence="2 3" key="1">
    <citation type="submission" date="2016-11" db="EMBL/GenBank/DDBJ databases">
        <title>Description of two novel members of the family Erysipelotrichaceae: Ileibacterium lipovorans gen. nov., sp. nov. and Dubosiella newyorkensis, gen. nov., sp. nov.</title>
        <authorList>
            <person name="Cox L.M."/>
            <person name="Sohn J."/>
            <person name="Tyrrell K.L."/>
            <person name="Citron D.M."/>
            <person name="Lawson P.A."/>
            <person name="Patel N.B."/>
            <person name="Iizumi T."/>
            <person name="Perez-Perez G.I."/>
            <person name="Goldstein E.J."/>
            <person name="Blaser M.J."/>
        </authorList>
    </citation>
    <scope>NUCLEOTIDE SEQUENCE [LARGE SCALE GENOMIC DNA]</scope>
    <source>
        <strain evidence="2 3">NYU-BL-A4</strain>
    </source>
</reference>
<sequence length="201" mass="23689">METLDPLTLYILKTKKAEYGLYLYEFGRRAELYKRKKRSFSKIRTIDMKKNSLPVCSLWIALLEEHLNMPILSLDEASQNEKDQFQNYIDGRAIRLKQNITFLAWILCLLGLGLGFLLLRYIPWAFTHNYWVSAFMGGLIFLFFPIVLCFSGFFLRKAHQKLKNYSSQSILFMAKGAKQQFFYTLAEELFDIDLNDDLFDK</sequence>
<proteinExistence type="predicted"/>
<dbReference type="GeneID" id="78275316"/>
<dbReference type="AlphaFoldDB" id="A0A1U7NN69"/>
<name>A0A1U7NN69_9FIRM</name>
<evidence type="ECO:0000256" key="1">
    <source>
        <dbReference type="SAM" id="Phobius"/>
    </source>
</evidence>
<evidence type="ECO:0000313" key="3">
    <source>
        <dbReference type="Proteomes" id="UP000186705"/>
    </source>
</evidence>
<organism evidence="2 3">
    <name type="scientific">Dubosiella newyorkensis</name>
    <dbReference type="NCBI Taxonomy" id="1862672"/>
    <lineage>
        <taxon>Bacteria</taxon>
        <taxon>Bacillati</taxon>
        <taxon>Bacillota</taxon>
        <taxon>Erysipelotrichia</taxon>
        <taxon>Erysipelotrichales</taxon>
        <taxon>Erysipelotrichaceae</taxon>
        <taxon>Dubosiella</taxon>
    </lineage>
</organism>
<feature type="transmembrane region" description="Helical" evidence="1">
    <location>
        <begin position="102"/>
        <end position="124"/>
    </location>
</feature>
<accession>A0A1U7NN69</accession>
<protein>
    <submittedName>
        <fullName evidence="2">Uncharacterized protein</fullName>
    </submittedName>
</protein>